<comment type="caution">
    <text evidence="8">The sequence shown here is derived from an EMBL/GenBank/DDBJ whole genome shotgun (WGS) entry which is preliminary data.</text>
</comment>
<reference evidence="8" key="2">
    <citation type="submission" date="2020-09" db="EMBL/GenBank/DDBJ databases">
        <authorList>
            <person name="Sun Q."/>
            <person name="Ohkuma M."/>
        </authorList>
    </citation>
    <scope>NUCLEOTIDE SEQUENCE</scope>
    <source>
        <strain evidence="8">JCM 4646</strain>
    </source>
</reference>
<dbReference type="SMART" id="SM00345">
    <property type="entry name" value="HTH_GNTR"/>
    <property type="match status" value="1"/>
</dbReference>
<dbReference type="CDD" id="cd00609">
    <property type="entry name" value="AAT_like"/>
    <property type="match status" value="1"/>
</dbReference>
<dbReference type="Gene3D" id="1.10.10.10">
    <property type="entry name" value="Winged helix-like DNA-binding domain superfamily/Winged helix DNA-binding domain"/>
    <property type="match status" value="1"/>
</dbReference>
<dbReference type="InterPro" id="IPR036388">
    <property type="entry name" value="WH-like_DNA-bd_sf"/>
</dbReference>
<dbReference type="PROSITE" id="PS50949">
    <property type="entry name" value="HTH_GNTR"/>
    <property type="match status" value="1"/>
</dbReference>
<evidence type="ECO:0000256" key="1">
    <source>
        <dbReference type="ARBA" id="ARBA00005384"/>
    </source>
</evidence>
<name>A0A919L194_9ACTN</name>
<dbReference type="RefSeq" id="WP_190213905.1">
    <property type="nucleotide sequence ID" value="NZ_BNBO01000043.1"/>
</dbReference>
<feature type="region of interest" description="Disordered" evidence="6">
    <location>
        <begin position="80"/>
        <end position="103"/>
    </location>
</feature>
<feature type="domain" description="HTH gntR-type" evidence="7">
    <location>
        <begin position="20"/>
        <end position="88"/>
    </location>
</feature>
<dbReference type="GO" id="GO:0030170">
    <property type="term" value="F:pyridoxal phosphate binding"/>
    <property type="evidence" value="ECO:0007669"/>
    <property type="project" value="InterPro"/>
</dbReference>
<keyword evidence="9" id="KW-1185">Reference proteome</keyword>
<dbReference type="SUPFAM" id="SSF46785">
    <property type="entry name" value="Winged helix' DNA-binding domain"/>
    <property type="match status" value="1"/>
</dbReference>
<evidence type="ECO:0000256" key="6">
    <source>
        <dbReference type="SAM" id="MobiDB-lite"/>
    </source>
</evidence>
<gene>
    <name evidence="8" type="ORF">GCM10018781_58460</name>
</gene>
<dbReference type="InterPro" id="IPR051446">
    <property type="entry name" value="HTH_trans_reg/aminotransferase"/>
</dbReference>
<evidence type="ECO:0000313" key="9">
    <source>
        <dbReference type="Proteomes" id="UP000617734"/>
    </source>
</evidence>
<dbReference type="InterPro" id="IPR036390">
    <property type="entry name" value="WH_DNA-bd_sf"/>
</dbReference>
<evidence type="ECO:0000259" key="7">
    <source>
        <dbReference type="PROSITE" id="PS50949"/>
    </source>
</evidence>
<dbReference type="InterPro" id="IPR015421">
    <property type="entry name" value="PyrdxlP-dep_Trfase_major"/>
</dbReference>
<dbReference type="AlphaFoldDB" id="A0A919L194"/>
<dbReference type="PANTHER" id="PTHR46577:SF1">
    <property type="entry name" value="HTH-TYPE TRANSCRIPTIONAL REGULATORY PROTEIN GABR"/>
    <property type="match status" value="1"/>
</dbReference>
<dbReference type="InterPro" id="IPR015424">
    <property type="entry name" value="PyrdxlP-dep_Trfase"/>
</dbReference>
<dbReference type="Pfam" id="PF00392">
    <property type="entry name" value="GntR"/>
    <property type="match status" value="1"/>
</dbReference>
<evidence type="ECO:0000256" key="3">
    <source>
        <dbReference type="ARBA" id="ARBA00023015"/>
    </source>
</evidence>
<dbReference type="InterPro" id="IPR004839">
    <property type="entry name" value="Aminotransferase_I/II_large"/>
</dbReference>
<accession>A0A919L194</accession>
<evidence type="ECO:0000256" key="2">
    <source>
        <dbReference type="ARBA" id="ARBA00022898"/>
    </source>
</evidence>
<dbReference type="Gene3D" id="3.40.640.10">
    <property type="entry name" value="Type I PLP-dependent aspartate aminotransferase-like (Major domain)"/>
    <property type="match status" value="1"/>
</dbReference>
<evidence type="ECO:0000256" key="4">
    <source>
        <dbReference type="ARBA" id="ARBA00023125"/>
    </source>
</evidence>
<dbReference type="CDD" id="cd07377">
    <property type="entry name" value="WHTH_GntR"/>
    <property type="match status" value="1"/>
</dbReference>
<dbReference type="GeneID" id="95356183"/>
<organism evidence="8 9">
    <name type="scientific">Kitasatospora indigofera</name>
    <dbReference type="NCBI Taxonomy" id="67307"/>
    <lineage>
        <taxon>Bacteria</taxon>
        <taxon>Bacillati</taxon>
        <taxon>Actinomycetota</taxon>
        <taxon>Actinomycetes</taxon>
        <taxon>Kitasatosporales</taxon>
        <taxon>Streptomycetaceae</taxon>
        <taxon>Kitasatospora</taxon>
    </lineage>
</organism>
<proteinExistence type="inferred from homology"/>
<keyword evidence="5" id="KW-0804">Transcription</keyword>
<dbReference type="PANTHER" id="PTHR46577">
    <property type="entry name" value="HTH-TYPE TRANSCRIPTIONAL REGULATORY PROTEIN GABR"/>
    <property type="match status" value="1"/>
</dbReference>
<protein>
    <submittedName>
        <fullName evidence="8">DNA-binding transcriptional regulator</fullName>
    </submittedName>
</protein>
<keyword evidence="4 8" id="KW-0238">DNA-binding</keyword>
<reference evidence="8" key="1">
    <citation type="journal article" date="2014" name="Int. J. Syst. Evol. Microbiol.">
        <title>Complete genome sequence of Corynebacterium casei LMG S-19264T (=DSM 44701T), isolated from a smear-ripened cheese.</title>
        <authorList>
            <consortium name="US DOE Joint Genome Institute (JGI-PGF)"/>
            <person name="Walter F."/>
            <person name="Albersmeier A."/>
            <person name="Kalinowski J."/>
            <person name="Ruckert C."/>
        </authorList>
    </citation>
    <scope>NUCLEOTIDE SEQUENCE</scope>
    <source>
        <strain evidence="8">JCM 4646</strain>
    </source>
</reference>
<sequence>MRIGVEQLVRALGGWQATAVPLVDALEGALREAVLDGRLAVGSALPAERRLADGLGVSRGTVVAALTRLRDTGWVRTRHGSASTVQLPPSSAERFAPPSADGSAGSIDLRRAVPAAPRADYLAATARAARRAGPALAQGGHSGAGLPELREAIAGRYTREGLPTRAEQILVTSGARAALALLAARLRPRVAAVENPTYPRAAAVLRGAGARLSGLRVTTEGWDEDQLHAAFAAARGGLAYLVPDFQNPTGALMDARTRQAVAASAAEHGVTVVADETLRDLHLSGPAPLPPRIPRAVLVGSASKTVWAGVRVGWIRSPGTGLIGELLHHPLCEPLSAAPMEQLVAVELLAALEPLLDRRRAELRVQRDHLAGRLADDARWRFTVPEGGLVLWLRLHGVRADTVTARAGAAGLHLAPGPAFAVDGALTHYLRVPYTPPVATLDRIAGILDEACSPPAR</sequence>
<dbReference type="EMBL" id="BNBO01000043">
    <property type="protein sequence ID" value="GHH79734.1"/>
    <property type="molecule type" value="Genomic_DNA"/>
</dbReference>
<dbReference type="PRINTS" id="PR00035">
    <property type="entry name" value="HTHGNTR"/>
</dbReference>
<feature type="compositionally biased region" description="Polar residues" evidence="6">
    <location>
        <begin position="80"/>
        <end position="89"/>
    </location>
</feature>
<evidence type="ECO:0000256" key="5">
    <source>
        <dbReference type="ARBA" id="ARBA00023163"/>
    </source>
</evidence>
<dbReference type="Pfam" id="PF00155">
    <property type="entry name" value="Aminotran_1_2"/>
    <property type="match status" value="1"/>
</dbReference>
<keyword evidence="2" id="KW-0663">Pyridoxal phosphate</keyword>
<comment type="similarity">
    <text evidence="1">In the C-terminal section; belongs to the class-I pyridoxal-phosphate-dependent aminotransferase family.</text>
</comment>
<keyword evidence="3" id="KW-0805">Transcription regulation</keyword>
<dbReference type="SUPFAM" id="SSF53383">
    <property type="entry name" value="PLP-dependent transferases"/>
    <property type="match status" value="1"/>
</dbReference>
<dbReference type="GO" id="GO:0003677">
    <property type="term" value="F:DNA binding"/>
    <property type="evidence" value="ECO:0007669"/>
    <property type="project" value="UniProtKB-KW"/>
</dbReference>
<dbReference type="Proteomes" id="UP000617734">
    <property type="component" value="Unassembled WGS sequence"/>
</dbReference>
<dbReference type="GO" id="GO:0003700">
    <property type="term" value="F:DNA-binding transcription factor activity"/>
    <property type="evidence" value="ECO:0007669"/>
    <property type="project" value="InterPro"/>
</dbReference>
<dbReference type="InterPro" id="IPR000524">
    <property type="entry name" value="Tscrpt_reg_HTH_GntR"/>
</dbReference>
<evidence type="ECO:0000313" key="8">
    <source>
        <dbReference type="EMBL" id="GHH79734.1"/>
    </source>
</evidence>